<comment type="caution">
    <text evidence="2">The sequence shown here is derived from an EMBL/GenBank/DDBJ whole genome shotgun (WGS) entry which is preliminary data.</text>
</comment>
<feature type="region of interest" description="Disordered" evidence="1">
    <location>
        <begin position="107"/>
        <end position="127"/>
    </location>
</feature>
<proteinExistence type="predicted"/>
<dbReference type="AlphaFoldDB" id="A0AAD6AP64"/>
<dbReference type="EMBL" id="JAPTMU010000018">
    <property type="protein sequence ID" value="KAJ4928344.1"/>
    <property type="molecule type" value="Genomic_DNA"/>
</dbReference>
<accession>A0AAD6AP64</accession>
<dbReference type="Proteomes" id="UP001219934">
    <property type="component" value="Unassembled WGS sequence"/>
</dbReference>
<keyword evidence="3" id="KW-1185">Reference proteome</keyword>
<gene>
    <name evidence="2" type="ORF">JOQ06_016136</name>
</gene>
<evidence type="ECO:0000313" key="2">
    <source>
        <dbReference type="EMBL" id="KAJ4928344.1"/>
    </source>
</evidence>
<sequence>ASEMQSDSQGGFHVNEVRPGSPARCPDQDHPFGSAAVSVHTVSGVSRPSAGPGHWEKHRQGAEGVPAQVLRDTEAYTGISFLVALHMINWTIGQLGLGEAQVLGIGPQGTGKDKGGSARPRTQLPPPSLSFPQGDVVFGPSAGRLPGPVLSLWMAPSMLCPAVIEHYEVFHASVH</sequence>
<evidence type="ECO:0000313" key="3">
    <source>
        <dbReference type="Proteomes" id="UP001219934"/>
    </source>
</evidence>
<organism evidence="2 3">
    <name type="scientific">Pogonophryne albipinna</name>
    <dbReference type="NCBI Taxonomy" id="1090488"/>
    <lineage>
        <taxon>Eukaryota</taxon>
        <taxon>Metazoa</taxon>
        <taxon>Chordata</taxon>
        <taxon>Craniata</taxon>
        <taxon>Vertebrata</taxon>
        <taxon>Euteleostomi</taxon>
        <taxon>Actinopterygii</taxon>
        <taxon>Neopterygii</taxon>
        <taxon>Teleostei</taxon>
        <taxon>Neoteleostei</taxon>
        <taxon>Acanthomorphata</taxon>
        <taxon>Eupercaria</taxon>
        <taxon>Perciformes</taxon>
        <taxon>Notothenioidei</taxon>
        <taxon>Pogonophryne</taxon>
    </lineage>
</organism>
<evidence type="ECO:0000256" key="1">
    <source>
        <dbReference type="SAM" id="MobiDB-lite"/>
    </source>
</evidence>
<reference evidence="2" key="1">
    <citation type="submission" date="2022-11" db="EMBL/GenBank/DDBJ databases">
        <title>Chromosome-level genome of Pogonophryne albipinna.</title>
        <authorList>
            <person name="Jo E."/>
        </authorList>
    </citation>
    <scope>NUCLEOTIDE SEQUENCE</scope>
    <source>
        <strain evidence="2">SGF0006</strain>
        <tissue evidence="2">Muscle</tissue>
    </source>
</reference>
<feature type="non-terminal residue" evidence="2">
    <location>
        <position position="1"/>
    </location>
</feature>
<protein>
    <submittedName>
        <fullName evidence="2">Uncharacterized protein</fullName>
    </submittedName>
</protein>
<name>A0AAD6AP64_9TELE</name>
<feature type="region of interest" description="Disordered" evidence="1">
    <location>
        <begin position="1"/>
        <end position="63"/>
    </location>
</feature>